<reference evidence="6" key="1">
    <citation type="submission" date="2020-10" db="EMBL/GenBank/DDBJ databases">
        <authorList>
            <person name="Gilroy R."/>
        </authorList>
    </citation>
    <scope>NUCLEOTIDE SEQUENCE</scope>
    <source>
        <strain evidence="6">B1-16210</strain>
    </source>
</reference>
<keyword evidence="3" id="KW-0564">Palmitate</keyword>
<comment type="caution">
    <text evidence="6">The sequence shown here is derived from an EMBL/GenBank/DDBJ whole genome shotgun (WGS) entry which is preliminary data.</text>
</comment>
<dbReference type="InterPro" id="IPR018660">
    <property type="entry name" value="MliC"/>
</dbReference>
<evidence type="ECO:0000313" key="7">
    <source>
        <dbReference type="Proteomes" id="UP000721442"/>
    </source>
</evidence>
<sequence>MKKLFVIFALCLTACGNDYENMMQCDTYDVQYNMSDDGEALDALVNGQKVSLQIAISASGVRYVGELGGELLTLWNHGSDWIMFFNEDTPIECSVK</sequence>
<evidence type="ECO:0000256" key="1">
    <source>
        <dbReference type="ARBA" id="ARBA00022729"/>
    </source>
</evidence>
<dbReference type="EMBL" id="JADINE010000023">
    <property type="protein sequence ID" value="MBO8407118.1"/>
    <property type="molecule type" value="Genomic_DNA"/>
</dbReference>
<dbReference type="Pfam" id="PF09864">
    <property type="entry name" value="MliC"/>
    <property type="match status" value="1"/>
</dbReference>
<proteinExistence type="predicted"/>
<dbReference type="Gene3D" id="2.40.128.200">
    <property type="match status" value="1"/>
</dbReference>
<keyword evidence="2" id="KW-0472">Membrane</keyword>
<dbReference type="SUPFAM" id="SSF141488">
    <property type="entry name" value="YdhA-like"/>
    <property type="match status" value="1"/>
</dbReference>
<dbReference type="Proteomes" id="UP000721442">
    <property type="component" value="Unassembled WGS sequence"/>
</dbReference>
<keyword evidence="1" id="KW-0732">Signal</keyword>
<evidence type="ECO:0000256" key="3">
    <source>
        <dbReference type="ARBA" id="ARBA00023139"/>
    </source>
</evidence>
<dbReference type="AlphaFoldDB" id="A0A940IC64"/>
<evidence type="ECO:0000256" key="2">
    <source>
        <dbReference type="ARBA" id="ARBA00023136"/>
    </source>
</evidence>
<keyword evidence="4" id="KW-0449">Lipoprotein</keyword>
<dbReference type="InterPro" id="IPR036328">
    <property type="entry name" value="MliC_sf"/>
</dbReference>
<name>A0A940IC64_9PROT</name>
<feature type="domain" description="C-type lysozyme inhibitor" evidence="5">
    <location>
        <begin position="24"/>
        <end position="86"/>
    </location>
</feature>
<evidence type="ECO:0000259" key="5">
    <source>
        <dbReference type="Pfam" id="PF09864"/>
    </source>
</evidence>
<gene>
    <name evidence="6" type="ORF">IAC77_01495</name>
</gene>
<reference evidence="6" key="2">
    <citation type="journal article" date="2021" name="PeerJ">
        <title>Extensive microbial diversity within the chicken gut microbiome revealed by metagenomics and culture.</title>
        <authorList>
            <person name="Gilroy R."/>
            <person name="Ravi A."/>
            <person name="Getino M."/>
            <person name="Pursley I."/>
            <person name="Horton D.L."/>
            <person name="Alikhan N.F."/>
            <person name="Baker D."/>
            <person name="Gharbi K."/>
            <person name="Hall N."/>
            <person name="Watson M."/>
            <person name="Adriaenssens E.M."/>
            <person name="Foster-Nyarko E."/>
            <person name="Jarju S."/>
            <person name="Secka A."/>
            <person name="Antonio M."/>
            <person name="Oren A."/>
            <person name="Chaudhuri R.R."/>
            <person name="La Ragione R."/>
            <person name="Hildebrand F."/>
            <person name="Pallen M.J."/>
        </authorList>
    </citation>
    <scope>NUCLEOTIDE SEQUENCE</scope>
    <source>
        <strain evidence="6">B1-16210</strain>
    </source>
</reference>
<evidence type="ECO:0000256" key="4">
    <source>
        <dbReference type="ARBA" id="ARBA00023288"/>
    </source>
</evidence>
<organism evidence="6 7">
    <name type="scientific">Candidatus Enterousia excrementavium</name>
    <dbReference type="NCBI Taxonomy" id="2840789"/>
    <lineage>
        <taxon>Bacteria</taxon>
        <taxon>Pseudomonadati</taxon>
        <taxon>Pseudomonadota</taxon>
        <taxon>Alphaproteobacteria</taxon>
        <taxon>Candidatus Enterousia</taxon>
    </lineage>
</organism>
<protein>
    <submittedName>
        <fullName evidence="6">MliC family protein</fullName>
    </submittedName>
</protein>
<accession>A0A940IC64</accession>
<evidence type="ECO:0000313" key="6">
    <source>
        <dbReference type="EMBL" id="MBO8407118.1"/>
    </source>
</evidence>